<dbReference type="InterPro" id="IPR003767">
    <property type="entry name" value="Malate/L-lactate_DH-like"/>
</dbReference>
<protein>
    <submittedName>
        <fullName evidence="3">Ldh family oxidoreductase</fullName>
    </submittedName>
</protein>
<comment type="caution">
    <text evidence="3">The sequence shown here is derived from an EMBL/GenBank/DDBJ whole genome shotgun (WGS) entry which is preliminary data.</text>
</comment>
<dbReference type="Proteomes" id="UP001202550">
    <property type="component" value="Unassembled WGS sequence"/>
</dbReference>
<dbReference type="InterPro" id="IPR043144">
    <property type="entry name" value="Mal/L-sulf/L-lact_DH-like_ah"/>
</dbReference>
<dbReference type="RefSeq" id="WP_249060093.1">
    <property type="nucleotide sequence ID" value="NZ_JALZWP010000017.1"/>
</dbReference>
<dbReference type="PANTHER" id="PTHR11091">
    <property type="entry name" value="OXIDOREDUCTASE-RELATED"/>
    <property type="match status" value="1"/>
</dbReference>
<organism evidence="3 4">
    <name type="scientific">Roseinatronobacter domitianus</name>
    <dbReference type="NCBI Taxonomy" id="2940293"/>
    <lineage>
        <taxon>Bacteria</taxon>
        <taxon>Pseudomonadati</taxon>
        <taxon>Pseudomonadota</taxon>
        <taxon>Alphaproteobacteria</taxon>
        <taxon>Rhodobacterales</taxon>
        <taxon>Paracoccaceae</taxon>
        <taxon>Roseinatronobacter</taxon>
    </lineage>
</organism>
<evidence type="ECO:0000256" key="2">
    <source>
        <dbReference type="ARBA" id="ARBA00023002"/>
    </source>
</evidence>
<accession>A0ABT0M4P5</accession>
<reference evidence="3 4" key="1">
    <citation type="submission" date="2022-05" db="EMBL/GenBank/DDBJ databases">
        <title>Seasonal and diel survey of microbial diversity of the Tyrrhenian coast.</title>
        <authorList>
            <person name="Gattoni G."/>
            <person name="Corral P."/>
        </authorList>
    </citation>
    <scope>NUCLEOTIDE SEQUENCE [LARGE SCALE GENOMIC DNA]</scope>
    <source>
        <strain evidence="3 4">V10</strain>
    </source>
</reference>
<comment type="similarity">
    <text evidence="1">Belongs to the LDH2/MDH2 oxidoreductase family.</text>
</comment>
<dbReference type="Gene3D" id="3.30.1370.60">
    <property type="entry name" value="Hypothetical oxidoreductase yiak, domain 2"/>
    <property type="match status" value="1"/>
</dbReference>
<keyword evidence="4" id="KW-1185">Reference proteome</keyword>
<dbReference type="Gene3D" id="1.10.1530.10">
    <property type="match status" value="1"/>
</dbReference>
<evidence type="ECO:0000313" key="3">
    <source>
        <dbReference type="EMBL" id="MCL1629827.1"/>
    </source>
</evidence>
<sequence>MTAPESERSPMSKVTISIAEAERLVVDLFGKAGMPASVAQPAARALVMAEREGLPSHGLARAPFYAAQMKAGKVVADAAPTVTRDGAVIRVDAGLGLAFAAIDAAATAARAVVRELGVAVVSVTRSHHFGVAGQAVEPFAREGLIALAFANAPAAMAPWGGNKPLYGTNPIAFAAPRAQGDPLLIDLSLSHVARGKVMLAQKSGDPIPEGWALDVDGNPTTNADAAMAGTMVPSGGAKGAALALMVELLTAGLAGANFAYQASSLFDDKGPAPNLAHFMLVLDPARFAPGFTDRAEAMFAAVEAQDGARLPGARRMAERAGRAAQIEIAQQLYDTLTGLARG</sequence>
<dbReference type="InterPro" id="IPR036111">
    <property type="entry name" value="Mal/L-sulfo/L-lacto_DH-like_sf"/>
</dbReference>
<keyword evidence="2" id="KW-0560">Oxidoreductase</keyword>
<evidence type="ECO:0000313" key="4">
    <source>
        <dbReference type="Proteomes" id="UP001202550"/>
    </source>
</evidence>
<dbReference type="EMBL" id="JALZWP010000017">
    <property type="protein sequence ID" value="MCL1629827.1"/>
    <property type="molecule type" value="Genomic_DNA"/>
</dbReference>
<evidence type="ECO:0000256" key="1">
    <source>
        <dbReference type="ARBA" id="ARBA00006056"/>
    </source>
</evidence>
<gene>
    <name evidence="3" type="ORF">M3N55_13900</name>
</gene>
<dbReference type="PANTHER" id="PTHR11091:SF0">
    <property type="entry name" value="MALATE DEHYDROGENASE"/>
    <property type="match status" value="1"/>
</dbReference>
<dbReference type="SUPFAM" id="SSF89733">
    <property type="entry name" value="L-sulfolactate dehydrogenase-like"/>
    <property type="match status" value="1"/>
</dbReference>
<dbReference type="InterPro" id="IPR043143">
    <property type="entry name" value="Mal/L-sulf/L-lact_DH-like_NADP"/>
</dbReference>
<dbReference type="Pfam" id="PF02615">
    <property type="entry name" value="Ldh_2"/>
    <property type="match status" value="1"/>
</dbReference>
<name>A0ABT0M4P5_9RHOB</name>
<proteinExistence type="inferred from homology"/>